<dbReference type="PROSITE" id="PS01081">
    <property type="entry name" value="HTH_TETR_1"/>
    <property type="match status" value="1"/>
</dbReference>
<organism evidence="6 7">
    <name type="scientific">Isoptericola peretonis</name>
    <dbReference type="NCBI Taxonomy" id="2918523"/>
    <lineage>
        <taxon>Bacteria</taxon>
        <taxon>Bacillati</taxon>
        <taxon>Actinomycetota</taxon>
        <taxon>Actinomycetes</taxon>
        <taxon>Micrococcales</taxon>
        <taxon>Promicromonosporaceae</taxon>
        <taxon>Isoptericola</taxon>
    </lineage>
</organism>
<keyword evidence="2 4" id="KW-0238">DNA-binding</keyword>
<accession>A0ABT0J834</accession>
<dbReference type="Pfam" id="PF00440">
    <property type="entry name" value="TetR_N"/>
    <property type="match status" value="1"/>
</dbReference>
<dbReference type="InterPro" id="IPR023772">
    <property type="entry name" value="DNA-bd_HTH_TetR-type_CS"/>
</dbReference>
<dbReference type="InterPro" id="IPR050109">
    <property type="entry name" value="HTH-type_TetR-like_transc_reg"/>
</dbReference>
<evidence type="ECO:0000313" key="7">
    <source>
        <dbReference type="Proteomes" id="UP001651050"/>
    </source>
</evidence>
<comment type="caution">
    <text evidence="6">The sequence shown here is derived from an EMBL/GenBank/DDBJ whole genome shotgun (WGS) entry which is preliminary data.</text>
</comment>
<evidence type="ECO:0000256" key="3">
    <source>
        <dbReference type="ARBA" id="ARBA00023163"/>
    </source>
</evidence>
<evidence type="ECO:0000256" key="4">
    <source>
        <dbReference type="PROSITE-ProRule" id="PRU00335"/>
    </source>
</evidence>
<proteinExistence type="predicted"/>
<keyword evidence="3" id="KW-0804">Transcription</keyword>
<gene>
    <name evidence="6" type="ORF">M1843_18095</name>
</gene>
<dbReference type="Gene3D" id="1.10.10.60">
    <property type="entry name" value="Homeodomain-like"/>
    <property type="match status" value="1"/>
</dbReference>
<dbReference type="PROSITE" id="PS50977">
    <property type="entry name" value="HTH_TETR_2"/>
    <property type="match status" value="1"/>
</dbReference>
<evidence type="ECO:0000313" key="6">
    <source>
        <dbReference type="EMBL" id="MCK9795662.1"/>
    </source>
</evidence>
<feature type="DNA-binding region" description="H-T-H motif" evidence="4">
    <location>
        <begin position="39"/>
        <end position="58"/>
    </location>
</feature>
<evidence type="ECO:0000256" key="2">
    <source>
        <dbReference type="ARBA" id="ARBA00023125"/>
    </source>
</evidence>
<dbReference type="InterPro" id="IPR001647">
    <property type="entry name" value="HTH_TetR"/>
</dbReference>
<dbReference type="PANTHER" id="PTHR30055:SF238">
    <property type="entry name" value="MYCOFACTOCIN BIOSYNTHESIS TRANSCRIPTIONAL REGULATOR MFTR-RELATED"/>
    <property type="match status" value="1"/>
</dbReference>
<feature type="domain" description="HTH tetR-type" evidence="5">
    <location>
        <begin position="16"/>
        <end position="76"/>
    </location>
</feature>
<name>A0ABT0J834_9MICO</name>
<dbReference type="Gene3D" id="1.10.357.10">
    <property type="entry name" value="Tetracycline Repressor, domain 2"/>
    <property type="match status" value="1"/>
</dbReference>
<evidence type="ECO:0000259" key="5">
    <source>
        <dbReference type="PROSITE" id="PS50977"/>
    </source>
</evidence>
<dbReference type="InterPro" id="IPR009057">
    <property type="entry name" value="Homeodomain-like_sf"/>
</dbReference>
<protein>
    <submittedName>
        <fullName evidence="6">TetR/AcrR family transcriptional regulator</fullName>
    </submittedName>
</protein>
<keyword evidence="7" id="KW-1185">Reference proteome</keyword>
<dbReference type="SUPFAM" id="SSF46689">
    <property type="entry name" value="Homeodomain-like"/>
    <property type="match status" value="1"/>
</dbReference>
<dbReference type="PANTHER" id="PTHR30055">
    <property type="entry name" value="HTH-TYPE TRANSCRIPTIONAL REGULATOR RUTR"/>
    <property type="match status" value="1"/>
</dbReference>
<dbReference type="EMBL" id="JALQCY010000006">
    <property type="protein sequence ID" value="MCK9795662.1"/>
    <property type="molecule type" value="Genomic_DNA"/>
</dbReference>
<keyword evidence="1" id="KW-0805">Transcription regulation</keyword>
<dbReference type="PRINTS" id="PR00455">
    <property type="entry name" value="HTHTETR"/>
</dbReference>
<dbReference type="RefSeq" id="WP_416345513.1">
    <property type="nucleotide sequence ID" value="NZ_JALQCY010000006.1"/>
</dbReference>
<evidence type="ECO:0000256" key="1">
    <source>
        <dbReference type="ARBA" id="ARBA00023015"/>
    </source>
</evidence>
<sequence length="201" mass="21993">MTPPVGDLGLRERKKRARADAIVEAAQRLVLARGLDAVTVEEIAEAAQISPRTFFNYFESKDDAVLGQGSFELSPEVREAFAAGGPTGRLAADVEMLVRSMLDALSGPDHQGEQVLEILQADPRLLGRHFAWFERHKTQVVALFERRHESAPLPADPEMCAMVVFVLARAAMDDWGRTDRQGDVGDHVPRVVAQLAAILAA</sequence>
<dbReference type="Proteomes" id="UP001651050">
    <property type="component" value="Unassembled WGS sequence"/>
</dbReference>
<reference evidence="6 7" key="1">
    <citation type="submission" date="2022-02" db="EMBL/GenBank/DDBJ databases">
        <title>The car tank lid bacteriome: a reservoir of bacteria with potential in bioremediation of fuel.</title>
        <authorList>
            <person name="Vidal-Verdu A."/>
            <person name="Gomez-Martinez D."/>
            <person name="Latorre-Perez A."/>
            <person name="Pereto J."/>
            <person name="Porcar M."/>
        </authorList>
    </citation>
    <scope>NUCLEOTIDE SEQUENCE [LARGE SCALE GENOMIC DNA]</scope>
    <source>
        <strain evidence="6 7">4D.3</strain>
    </source>
</reference>